<dbReference type="InterPro" id="IPR001683">
    <property type="entry name" value="PX_dom"/>
</dbReference>
<evidence type="ECO:0000256" key="1">
    <source>
        <dbReference type="SAM" id="Coils"/>
    </source>
</evidence>
<dbReference type="FunFam" id="3.30.1520.10:FF:000059">
    <property type="entry name" value="Sorting nexin 2B"/>
    <property type="match status" value="1"/>
</dbReference>
<dbReference type="InterPro" id="IPR044279">
    <property type="entry name" value="SNX2A/B"/>
</dbReference>
<evidence type="ECO:0000259" key="3">
    <source>
        <dbReference type="PROSITE" id="PS50195"/>
    </source>
</evidence>
<comment type="caution">
    <text evidence="4">The sequence shown here is derived from an EMBL/GenBank/DDBJ whole genome shotgun (WGS) entry which is preliminary data.</text>
</comment>
<dbReference type="Proteomes" id="UP001419268">
    <property type="component" value="Unassembled WGS sequence"/>
</dbReference>
<dbReference type="CDD" id="cd07596">
    <property type="entry name" value="BAR_SNX"/>
    <property type="match status" value="1"/>
</dbReference>
<feature type="domain" description="PX" evidence="3">
    <location>
        <begin position="132"/>
        <end position="252"/>
    </location>
</feature>
<evidence type="ECO:0000313" key="5">
    <source>
        <dbReference type="Proteomes" id="UP001419268"/>
    </source>
</evidence>
<dbReference type="SUPFAM" id="SSF64268">
    <property type="entry name" value="PX domain"/>
    <property type="match status" value="1"/>
</dbReference>
<feature type="compositionally biased region" description="Polar residues" evidence="2">
    <location>
        <begin position="536"/>
        <end position="552"/>
    </location>
</feature>
<dbReference type="InterPro" id="IPR027267">
    <property type="entry name" value="AH/BAR_dom_sf"/>
</dbReference>
<keyword evidence="5" id="KW-1185">Reference proteome</keyword>
<name>A0AAP0P1L5_9MAGN</name>
<keyword evidence="1" id="KW-0175">Coiled coil</keyword>
<dbReference type="InterPro" id="IPR036871">
    <property type="entry name" value="PX_dom_sf"/>
</dbReference>
<dbReference type="GO" id="GO:0016020">
    <property type="term" value="C:membrane"/>
    <property type="evidence" value="ECO:0007669"/>
    <property type="project" value="UniProtKB-ARBA"/>
</dbReference>
<dbReference type="InterPro" id="IPR015404">
    <property type="entry name" value="Vps5_C"/>
</dbReference>
<reference evidence="4 5" key="1">
    <citation type="submission" date="2024-01" db="EMBL/GenBank/DDBJ databases">
        <title>Genome assemblies of Stephania.</title>
        <authorList>
            <person name="Yang L."/>
        </authorList>
    </citation>
    <scope>NUCLEOTIDE SEQUENCE [LARGE SCALE GENOMIC DNA]</scope>
    <source>
        <strain evidence="4">JXDWG</strain>
        <tissue evidence="4">Leaf</tissue>
    </source>
</reference>
<protein>
    <recommendedName>
        <fullName evidence="3">PX domain-containing protein</fullName>
    </recommendedName>
</protein>
<dbReference type="Gene3D" id="3.30.1520.10">
    <property type="entry name" value="Phox-like domain"/>
    <property type="match status" value="1"/>
</dbReference>
<feature type="coiled-coil region" evidence="1">
    <location>
        <begin position="327"/>
        <end position="354"/>
    </location>
</feature>
<dbReference type="EMBL" id="JBBNAG010000006">
    <property type="protein sequence ID" value="KAK9126759.1"/>
    <property type="molecule type" value="Genomic_DNA"/>
</dbReference>
<proteinExistence type="predicted"/>
<feature type="region of interest" description="Disordered" evidence="2">
    <location>
        <begin position="523"/>
        <end position="569"/>
    </location>
</feature>
<gene>
    <name evidence="4" type="ORF">Scep_015605</name>
</gene>
<accession>A0AAP0P1L5</accession>
<organism evidence="4 5">
    <name type="scientific">Stephania cephalantha</name>
    <dbReference type="NCBI Taxonomy" id="152367"/>
    <lineage>
        <taxon>Eukaryota</taxon>
        <taxon>Viridiplantae</taxon>
        <taxon>Streptophyta</taxon>
        <taxon>Embryophyta</taxon>
        <taxon>Tracheophyta</taxon>
        <taxon>Spermatophyta</taxon>
        <taxon>Magnoliopsida</taxon>
        <taxon>Ranunculales</taxon>
        <taxon>Menispermaceae</taxon>
        <taxon>Menispermoideae</taxon>
        <taxon>Cissampelideae</taxon>
        <taxon>Stephania</taxon>
    </lineage>
</organism>
<dbReference type="Pfam" id="PF00787">
    <property type="entry name" value="PX"/>
    <property type="match status" value="1"/>
</dbReference>
<dbReference type="PANTHER" id="PTHR46757:SF2">
    <property type="entry name" value="OS05G0346100 PROTEIN"/>
    <property type="match status" value="1"/>
</dbReference>
<dbReference type="GO" id="GO:0005768">
    <property type="term" value="C:endosome"/>
    <property type="evidence" value="ECO:0007669"/>
    <property type="project" value="UniProtKB-ARBA"/>
</dbReference>
<evidence type="ECO:0000256" key="2">
    <source>
        <dbReference type="SAM" id="MobiDB-lite"/>
    </source>
</evidence>
<dbReference type="CDD" id="cd06865">
    <property type="entry name" value="PX_SNX_like"/>
    <property type="match status" value="1"/>
</dbReference>
<dbReference type="GO" id="GO:0035091">
    <property type="term" value="F:phosphatidylinositol binding"/>
    <property type="evidence" value="ECO:0007669"/>
    <property type="project" value="InterPro"/>
</dbReference>
<feature type="region of interest" description="Disordered" evidence="2">
    <location>
        <begin position="1"/>
        <end position="114"/>
    </location>
</feature>
<feature type="compositionally biased region" description="Basic and acidic residues" evidence="2">
    <location>
        <begin position="605"/>
        <end position="615"/>
    </location>
</feature>
<dbReference type="AlphaFoldDB" id="A0AAP0P1L5"/>
<dbReference type="PROSITE" id="PS50195">
    <property type="entry name" value="PX"/>
    <property type="match status" value="1"/>
</dbReference>
<feature type="region of interest" description="Disordered" evidence="2">
    <location>
        <begin position="586"/>
        <end position="615"/>
    </location>
</feature>
<dbReference type="SMART" id="SM00312">
    <property type="entry name" value="PX"/>
    <property type="match status" value="1"/>
</dbReference>
<dbReference type="Gene3D" id="1.20.1270.60">
    <property type="entry name" value="Arfaptin homology (AH) domain/BAR domain"/>
    <property type="match status" value="2"/>
</dbReference>
<feature type="compositionally biased region" description="Acidic residues" evidence="2">
    <location>
        <begin position="15"/>
        <end position="28"/>
    </location>
</feature>
<dbReference type="PANTHER" id="PTHR46757">
    <property type="entry name" value="SORTING NEXIN-RELATED"/>
    <property type="match status" value="1"/>
</dbReference>
<sequence>MMGSHDQDHLYASPEEMESLVIDDDDDDPLYHTNRRRHHHPLSPTAAAAVVAAEDDPLLSPPLPKNPNSSDNSYLDPPSYADVVFSPFDGDDAESNGFGSPRSPKGEALGGDLGVSARFGESGSGFLRIRVSDPQKEQEQSNSLVPGGNSYVTYLITTRTNLGDFGGTEFNVRRRFRDVVTLAERLAEAYRGFFVPPRPDKNVVESQVMQKQEFVEQRRAALEKYLCRLAGHPVIRKSEELKAFLKVQGKMPLPASMDVASRMLDGAVKLPKQLFGDSASVVVAPHEVVQPAKGGRDLLRIFKELKQSVANDWGGSRPPVVEEDKEFLEKKERLHDLEHQLSNASQQAESLVKAQQDIGETMGELGLAFIKLTKFETEEAVYNSQRTRAADMKRVATAAVKASRFYRELNAQTVKHLDTLHEYLGLMLAVHGAFSDRSSALLTVQTLLSDLSSLHSRAEKLEVASSKIFGGDKSRIRKLEELKETIKVTEDAKMCAIREYERIKFEASGLLDSPCLTTYKTYSDELSTPSTPSTPAGSANNSSYGTAKSTLPENHRRPPNSRVWRSKGGFVDVQEDPGREWRSHARRGFLGESGGGGGLRRRTRAREENNKSELERLERERHDDFLNMLKGFVINQVGYAEKIANVWTKVAEETSEYAKESMLRLVLSYGMLCYDAHVKD</sequence>
<evidence type="ECO:0000313" key="4">
    <source>
        <dbReference type="EMBL" id="KAK9126759.1"/>
    </source>
</evidence>
<dbReference type="Pfam" id="PF09325">
    <property type="entry name" value="Vps5"/>
    <property type="match status" value="1"/>
</dbReference>